<dbReference type="PRINTS" id="PR00369">
    <property type="entry name" value="FLAVODOXIN"/>
</dbReference>
<dbReference type="InterPro" id="IPR029039">
    <property type="entry name" value="Flavoprotein-like_sf"/>
</dbReference>
<dbReference type="InterPro" id="IPR017938">
    <property type="entry name" value="Riboflavin_synthase-like_b-brl"/>
</dbReference>
<dbReference type="PANTHER" id="PTHR19384:SF127">
    <property type="entry name" value="BIFUNCTIONAL CYTOCHROME P450_NADPH--P450 REDUCTASE"/>
    <property type="match status" value="1"/>
</dbReference>
<keyword evidence="7" id="KW-0521">NADP</keyword>
<comment type="cofactor">
    <cofactor evidence="3">
        <name>FAD</name>
        <dbReference type="ChEBI" id="CHEBI:57692"/>
    </cofactor>
</comment>
<dbReference type="InterPro" id="IPR023173">
    <property type="entry name" value="NADPH_Cyt_P450_Rdtase_alpha"/>
</dbReference>
<keyword evidence="6" id="KW-0274">FAD</keyword>
<keyword evidence="12" id="KW-1185">Reference proteome</keyword>
<gene>
    <name evidence="11" type="ORF">B0J13DRAFT_640074</name>
</gene>
<feature type="domain" description="Flavodoxin-like" evidence="9">
    <location>
        <begin position="99"/>
        <end position="240"/>
    </location>
</feature>
<dbReference type="PANTHER" id="PTHR19384">
    <property type="entry name" value="NITRIC OXIDE SYNTHASE-RELATED"/>
    <property type="match status" value="1"/>
</dbReference>
<dbReference type="SUPFAM" id="SSF52218">
    <property type="entry name" value="Flavoproteins"/>
    <property type="match status" value="1"/>
</dbReference>
<dbReference type="GO" id="GO:0050660">
    <property type="term" value="F:flavin adenine dinucleotide binding"/>
    <property type="evidence" value="ECO:0007669"/>
    <property type="project" value="TreeGrafter"/>
</dbReference>
<keyword evidence="8" id="KW-0560">Oxidoreductase</keyword>
<accession>A0A9P9EHE5</accession>
<dbReference type="Gene3D" id="1.20.990.10">
    <property type="entry name" value="NADPH-cytochrome p450 Reductase, Chain A, domain 3"/>
    <property type="match status" value="1"/>
</dbReference>
<comment type="cofactor">
    <cofactor evidence="2">
        <name>heme</name>
        <dbReference type="ChEBI" id="CHEBI:30413"/>
    </cofactor>
</comment>
<evidence type="ECO:0000256" key="8">
    <source>
        <dbReference type="ARBA" id="ARBA00023002"/>
    </source>
</evidence>
<dbReference type="InterPro" id="IPR001709">
    <property type="entry name" value="Flavoprot_Pyr_Nucl_cyt_Rdtase"/>
</dbReference>
<evidence type="ECO:0000313" key="11">
    <source>
        <dbReference type="EMBL" id="KAH7137527.1"/>
    </source>
</evidence>
<evidence type="ECO:0000256" key="5">
    <source>
        <dbReference type="ARBA" id="ARBA00022643"/>
    </source>
</evidence>
<dbReference type="Pfam" id="PF00667">
    <property type="entry name" value="FAD_binding_1"/>
    <property type="match status" value="1"/>
</dbReference>
<dbReference type="OrthoDB" id="1470350at2759"/>
<sequence>MQQSMMAVAMIINNFDLIKDESYKLKYHVTMTVRPKGFTMKARVRDGCRATELALKLHQMSSVETSAAPSHPLHLPLQSLALDAENFMTSAMGDQKGQVVIIHASNSGNCEALAHRLASSSAEQGVEVKAIDIANNAIDKLPRGVPVIFIVASYNGEPAGDAVDFVAWLKSLKNDELDGVKFAVFGCGHHDWAGTLFAVPQLIDMQLARCGAGRIVPLGTTETSNTDPFSDFEYWADEFLFPNIGAAEKFKWTPSIVAEVGDSRPELQISLGQPPRVAMRKNFIPAVVTEARCLSGQGVPEKRHLEIRLPEGLTYKAGDHLNILPRNSVHNITRALSLFGLGEDTVVTISSAKRNLGPGLPLDTPVTAADLFGAYVELGSIASHKTIQTLVDVVKDGDDNTRTALLSLVEDANSKTKIQDNQVSVLDLLERFPKAQPSLSFFLSMLVQMRPRAYSFSSAPEWTPGHATLTYTVVGTGLSATAPPCQGLASAYLSTLRPGSIIYVSLHPATPGFHLPESGSRPVIMVGAGTGLAPFRGFLQERRLL</sequence>
<keyword evidence="5" id="KW-0288">FMN</keyword>
<dbReference type="Gene3D" id="3.40.50.80">
    <property type="entry name" value="Nucleotide-binding domain of ferredoxin-NADP reductase (FNR) module"/>
    <property type="match status" value="1"/>
</dbReference>
<dbReference type="Proteomes" id="UP000717696">
    <property type="component" value="Unassembled WGS sequence"/>
</dbReference>
<dbReference type="PRINTS" id="PR00371">
    <property type="entry name" value="FPNCR"/>
</dbReference>
<dbReference type="GO" id="GO:0005829">
    <property type="term" value="C:cytosol"/>
    <property type="evidence" value="ECO:0007669"/>
    <property type="project" value="TreeGrafter"/>
</dbReference>
<dbReference type="Gene3D" id="2.40.30.10">
    <property type="entry name" value="Translation factors"/>
    <property type="match status" value="2"/>
</dbReference>
<dbReference type="AlphaFoldDB" id="A0A9P9EHE5"/>
<dbReference type="Gene3D" id="3.40.50.360">
    <property type="match status" value="1"/>
</dbReference>
<dbReference type="SUPFAM" id="SSF63380">
    <property type="entry name" value="Riboflavin synthase domain-like"/>
    <property type="match status" value="1"/>
</dbReference>
<comment type="caution">
    <text evidence="11">The sequence shown here is derived from an EMBL/GenBank/DDBJ whole genome shotgun (WGS) entry which is preliminary data.</text>
</comment>
<dbReference type="GO" id="GO:0010181">
    <property type="term" value="F:FMN binding"/>
    <property type="evidence" value="ECO:0007669"/>
    <property type="project" value="InterPro"/>
</dbReference>
<protein>
    <recommendedName>
        <fullName evidence="13">Flavodoxin-like domain-containing protein</fullName>
    </recommendedName>
</protein>
<dbReference type="InterPro" id="IPR039261">
    <property type="entry name" value="FNR_nucleotide-bd"/>
</dbReference>
<organism evidence="11 12">
    <name type="scientific">Dactylonectria estremocensis</name>
    <dbReference type="NCBI Taxonomy" id="1079267"/>
    <lineage>
        <taxon>Eukaryota</taxon>
        <taxon>Fungi</taxon>
        <taxon>Dikarya</taxon>
        <taxon>Ascomycota</taxon>
        <taxon>Pezizomycotina</taxon>
        <taxon>Sordariomycetes</taxon>
        <taxon>Hypocreomycetidae</taxon>
        <taxon>Hypocreales</taxon>
        <taxon>Nectriaceae</taxon>
        <taxon>Dactylonectria</taxon>
    </lineage>
</organism>
<comment type="cofactor">
    <cofactor evidence="1">
        <name>FMN</name>
        <dbReference type="ChEBI" id="CHEBI:58210"/>
    </cofactor>
</comment>
<evidence type="ECO:0000256" key="3">
    <source>
        <dbReference type="ARBA" id="ARBA00001974"/>
    </source>
</evidence>
<dbReference type="EMBL" id="JAGMUU010000015">
    <property type="protein sequence ID" value="KAH7137527.1"/>
    <property type="molecule type" value="Genomic_DNA"/>
</dbReference>
<dbReference type="PROSITE" id="PS51384">
    <property type="entry name" value="FAD_FR"/>
    <property type="match status" value="1"/>
</dbReference>
<evidence type="ECO:0000256" key="4">
    <source>
        <dbReference type="ARBA" id="ARBA00022630"/>
    </source>
</evidence>
<dbReference type="PROSITE" id="PS50902">
    <property type="entry name" value="FLAVODOXIN_LIKE"/>
    <property type="match status" value="1"/>
</dbReference>
<evidence type="ECO:0000256" key="2">
    <source>
        <dbReference type="ARBA" id="ARBA00001971"/>
    </source>
</evidence>
<dbReference type="InterPro" id="IPR017927">
    <property type="entry name" value="FAD-bd_FR_type"/>
</dbReference>
<dbReference type="GO" id="GO:0003958">
    <property type="term" value="F:NADPH-hemoprotein reductase activity"/>
    <property type="evidence" value="ECO:0007669"/>
    <property type="project" value="TreeGrafter"/>
</dbReference>
<dbReference type="Pfam" id="PF00258">
    <property type="entry name" value="Flavodoxin_1"/>
    <property type="match status" value="1"/>
</dbReference>
<evidence type="ECO:0000259" key="10">
    <source>
        <dbReference type="PROSITE" id="PS51384"/>
    </source>
</evidence>
<evidence type="ECO:0008006" key="13">
    <source>
        <dbReference type="Google" id="ProtNLM"/>
    </source>
</evidence>
<proteinExistence type="predicted"/>
<keyword evidence="4" id="KW-0285">Flavoprotein</keyword>
<evidence type="ECO:0000256" key="6">
    <source>
        <dbReference type="ARBA" id="ARBA00022827"/>
    </source>
</evidence>
<feature type="domain" description="FAD-binding FR-type" evidence="10">
    <location>
        <begin position="281"/>
        <end position="516"/>
    </location>
</feature>
<dbReference type="InterPro" id="IPR001094">
    <property type="entry name" value="Flavdoxin-like"/>
</dbReference>
<evidence type="ECO:0000313" key="12">
    <source>
        <dbReference type="Proteomes" id="UP000717696"/>
    </source>
</evidence>
<reference evidence="11" key="1">
    <citation type="journal article" date="2021" name="Nat. Commun.">
        <title>Genetic determinants of endophytism in the Arabidopsis root mycobiome.</title>
        <authorList>
            <person name="Mesny F."/>
            <person name="Miyauchi S."/>
            <person name="Thiergart T."/>
            <person name="Pickel B."/>
            <person name="Atanasova L."/>
            <person name="Karlsson M."/>
            <person name="Huettel B."/>
            <person name="Barry K.W."/>
            <person name="Haridas S."/>
            <person name="Chen C."/>
            <person name="Bauer D."/>
            <person name="Andreopoulos W."/>
            <person name="Pangilinan J."/>
            <person name="LaButti K."/>
            <person name="Riley R."/>
            <person name="Lipzen A."/>
            <person name="Clum A."/>
            <person name="Drula E."/>
            <person name="Henrissat B."/>
            <person name="Kohler A."/>
            <person name="Grigoriev I.V."/>
            <person name="Martin F.M."/>
            <person name="Hacquard S."/>
        </authorList>
    </citation>
    <scope>NUCLEOTIDE SEQUENCE</scope>
    <source>
        <strain evidence="11">MPI-CAGE-AT-0021</strain>
    </source>
</reference>
<evidence type="ECO:0000256" key="1">
    <source>
        <dbReference type="ARBA" id="ARBA00001917"/>
    </source>
</evidence>
<dbReference type="InterPro" id="IPR008254">
    <property type="entry name" value="Flavodoxin/NO_synth"/>
</dbReference>
<evidence type="ECO:0000256" key="7">
    <source>
        <dbReference type="ARBA" id="ARBA00022857"/>
    </source>
</evidence>
<dbReference type="InterPro" id="IPR003097">
    <property type="entry name" value="CysJ-like_FAD-binding"/>
</dbReference>
<name>A0A9P9EHE5_9HYPO</name>
<evidence type="ECO:0000259" key="9">
    <source>
        <dbReference type="PROSITE" id="PS50902"/>
    </source>
</evidence>
<dbReference type="SUPFAM" id="SSF52343">
    <property type="entry name" value="Ferredoxin reductase-like, C-terminal NADP-linked domain"/>
    <property type="match status" value="1"/>
</dbReference>